<organism evidence="2 3">
    <name type="scientific">Alteromonas oceani</name>
    <dbReference type="NCBI Taxonomy" id="2071609"/>
    <lineage>
        <taxon>Bacteria</taxon>
        <taxon>Pseudomonadati</taxon>
        <taxon>Pseudomonadota</taxon>
        <taxon>Gammaproteobacteria</taxon>
        <taxon>Alteromonadales</taxon>
        <taxon>Alteromonadaceae</taxon>
        <taxon>Alteromonas/Salinimonas group</taxon>
        <taxon>Alteromonas</taxon>
    </lineage>
</organism>
<dbReference type="EMBL" id="JBHRSX010000071">
    <property type="protein sequence ID" value="MFC3203241.1"/>
    <property type="molecule type" value="Genomic_DNA"/>
</dbReference>
<keyword evidence="1" id="KW-0472">Membrane</keyword>
<keyword evidence="1" id="KW-1133">Transmembrane helix</keyword>
<reference evidence="3" key="1">
    <citation type="journal article" date="2019" name="Int. J. Syst. Evol. Microbiol.">
        <title>The Global Catalogue of Microorganisms (GCM) 10K type strain sequencing project: providing services to taxonomists for standard genome sequencing and annotation.</title>
        <authorList>
            <consortium name="The Broad Institute Genomics Platform"/>
            <consortium name="The Broad Institute Genome Sequencing Center for Infectious Disease"/>
            <person name="Wu L."/>
            <person name="Ma J."/>
        </authorList>
    </citation>
    <scope>NUCLEOTIDE SEQUENCE [LARGE SCALE GENOMIC DNA]</scope>
    <source>
        <strain evidence="3">KCTC 52449</strain>
    </source>
</reference>
<evidence type="ECO:0000256" key="1">
    <source>
        <dbReference type="SAM" id="Phobius"/>
    </source>
</evidence>
<keyword evidence="1" id="KW-0812">Transmembrane</keyword>
<protein>
    <submittedName>
        <fullName evidence="2">Uncharacterized protein</fullName>
    </submittedName>
</protein>
<keyword evidence="3" id="KW-1185">Reference proteome</keyword>
<dbReference type="RefSeq" id="WP_123325936.1">
    <property type="nucleotide sequence ID" value="NZ_JBHRSX010000071.1"/>
</dbReference>
<evidence type="ECO:0000313" key="3">
    <source>
        <dbReference type="Proteomes" id="UP001595477"/>
    </source>
</evidence>
<proteinExistence type="predicted"/>
<accession>A0ABV7K4I5</accession>
<comment type="caution">
    <text evidence="2">The sequence shown here is derived from an EMBL/GenBank/DDBJ whole genome shotgun (WGS) entry which is preliminary data.</text>
</comment>
<sequence>MAGLEFQERFDVSSSGITFEQLVTDAPEELSNSINKTGVLILPSHETEDSFYTGSLDTLDYLNDNGLKTDIYANDEDYKELGLHAADIWLGTFFVKNIVIPVFCGVIASYIYEKLKAKKDDKISVKFIVEKKDGKSSTVSFDGKVEEMEKALNAVKEFSNDD</sequence>
<evidence type="ECO:0000313" key="2">
    <source>
        <dbReference type="EMBL" id="MFC3203241.1"/>
    </source>
</evidence>
<name>A0ABV7K4I5_9ALTE</name>
<dbReference type="Proteomes" id="UP001595477">
    <property type="component" value="Unassembled WGS sequence"/>
</dbReference>
<gene>
    <name evidence="2" type="ORF">ACFOEW_15625</name>
</gene>
<feature type="transmembrane region" description="Helical" evidence="1">
    <location>
        <begin position="88"/>
        <end position="112"/>
    </location>
</feature>